<proteinExistence type="predicted"/>
<reference evidence="2 3" key="1">
    <citation type="journal article" date="2023" name="Microb. Genom.">
        <title>Mesoterricola silvestris gen. nov., sp. nov., Mesoterricola sediminis sp. nov., Geothrix oryzae sp. nov., Geothrix edaphica sp. nov., Geothrix rubra sp. nov., and Geothrix limicola sp. nov., six novel members of Acidobacteriota isolated from soils.</title>
        <authorList>
            <person name="Weisberg A.J."/>
            <person name="Pearce E."/>
            <person name="Kramer C.G."/>
            <person name="Chang J.H."/>
            <person name="Clarke C.R."/>
        </authorList>
    </citation>
    <scope>NUCLEOTIDE SEQUENCE [LARGE SCALE GENOMIC DNA]</scope>
    <source>
        <strain evidence="2 3">ID09-01A</strain>
    </source>
</reference>
<feature type="region of interest" description="Disordered" evidence="1">
    <location>
        <begin position="1"/>
        <end position="28"/>
    </location>
</feature>
<evidence type="ECO:0000256" key="1">
    <source>
        <dbReference type="SAM" id="MobiDB-lite"/>
    </source>
</evidence>
<name>A0ABU4NN81_9ACTN</name>
<keyword evidence="3" id="KW-1185">Reference proteome</keyword>
<sequence length="42" mass="4246">MLGQALDAPDIRDVQRADPSGAAVRRVRAPTDADTIVAAGAG</sequence>
<accession>A0ABU4NN81</accession>
<comment type="caution">
    <text evidence="2">The sequence shown here is derived from an EMBL/GenBank/DDBJ whole genome shotgun (WGS) entry which is preliminary data.</text>
</comment>
<evidence type="ECO:0000313" key="3">
    <source>
        <dbReference type="Proteomes" id="UP001271274"/>
    </source>
</evidence>
<dbReference type="Proteomes" id="UP001271274">
    <property type="component" value="Unassembled WGS sequence"/>
</dbReference>
<protein>
    <submittedName>
        <fullName evidence="2">Uncharacterized protein</fullName>
    </submittedName>
</protein>
<gene>
    <name evidence="2" type="ORF">PV662_31195</name>
</gene>
<dbReference type="RefSeq" id="WP_276145856.1">
    <property type="nucleotide sequence ID" value="NZ_JARAUR010000006.1"/>
</dbReference>
<evidence type="ECO:0000313" key="2">
    <source>
        <dbReference type="EMBL" id="MDX3704141.1"/>
    </source>
</evidence>
<organism evidence="2 3">
    <name type="scientific">Streptomyces europaeiscabiei</name>
    <dbReference type="NCBI Taxonomy" id="146819"/>
    <lineage>
        <taxon>Bacteria</taxon>
        <taxon>Bacillati</taxon>
        <taxon>Actinomycetota</taxon>
        <taxon>Actinomycetes</taxon>
        <taxon>Kitasatosporales</taxon>
        <taxon>Streptomycetaceae</taxon>
        <taxon>Streptomyces</taxon>
    </lineage>
</organism>
<dbReference type="EMBL" id="JARAYU010000013">
    <property type="protein sequence ID" value="MDX3704141.1"/>
    <property type="molecule type" value="Genomic_DNA"/>
</dbReference>